<dbReference type="InterPro" id="IPR015590">
    <property type="entry name" value="Aldehyde_DH_dom"/>
</dbReference>
<dbReference type="FunFam" id="3.40.309.10:FF:000009">
    <property type="entry name" value="Aldehyde dehydrogenase A"/>
    <property type="match status" value="1"/>
</dbReference>
<keyword evidence="9" id="KW-1185">Reference proteome</keyword>
<dbReference type="Gene3D" id="3.40.309.10">
    <property type="entry name" value="Aldehyde Dehydrogenase, Chain A, domain 2"/>
    <property type="match status" value="1"/>
</dbReference>
<protein>
    <recommendedName>
        <fullName evidence="3">aldehyde dehydrogenase (NAD(+))</fullName>
        <ecNumber evidence="3">1.2.1.3</ecNumber>
    </recommendedName>
</protein>
<name>A0A9W8QI18_AKAMU</name>
<dbReference type="RefSeq" id="XP_056056245.1">
    <property type="nucleotide sequence ID" value="XM_056199394.1"/>
</dbReference>
<dbReference type="InterPro" id="IPR016163">
    <property type="entry name" value="Ald_DH_C"/>
</dbReference>
<feature type="active site" evidence="5">
    <location>
        <position position="230"/>
    </location>
</feature>
<comment type="similarity">
    <text evidence="1 6">Belongs to the aldehyde dehydrogenase family.</text>
</comment>
<dbReference type="InterPro" id="IPR029510">
    <property type="entry name" value="Ald_DH_CS_GLU"/>
</dbReference>
<dbReference type="InterPro" id="IPR016160">
    <property type="entry name" value="Ald_DH_CS_CYS"/>
</dbReference>
<comment type="catalytic activity">
    <reaction evidence="4">
        <text>an aldehyde + NAD(+) + H2O = a carboxylate + NADH + 2 H(+)</text>
        <dbReference type="Rhea" id="RHEA:16185"/>
        <dbReference type="ChEBI" id="CHEBI:15377"/>
        <dbReference type="ChEBI" id="CHEBI:15378"/>
        <dbReference type="ChEBI" id="CHEBI:17478"/>
        <dbReference type="ChEBI" id="CHEBI:29067"/>
        <dbReference type="ChEBI" id="CHEBI:57540"/>
        <dbReference type="ChEBI" id="CHEBI:57945"/>
        <dbReference type="EC" id="1.2.1.3"/>
    </reaction>
</comment>
<reference evidence="8" key="1">
    <citation type="journal article" date="2023" name="Access Microbiol">
        <title>De-novo genome assembly for Akanthomyces muscarius, a biocontrol agent of insect agricultural pests.</title>
        <authorList>
            <person name="Erdos Z."/>
            <person name="Studholme D.J."/>
            <person name="Raymond B."/>
            <person name="Sharma M."/>
        </authorList>
    </citation>
    <scope>NUCLEOTIDE SEQUENCE</scope>
    <source>
        <strain evidence="8">Ve6</strain>
    </source>
</reference>
<dbReference type="GeneID" id="80888493"/>
<evidence type="ECO:0000313" key="8">
    <source>
        <dbReference type="EMBL" id="KAJ4156121.1"/>
    </source>
</evidence>
<evidence type="ECO:0000256" key="3">
    <source>
        <dbReference type="ARBA" id="ARBA00024226"/>
    </source>
</evidence>
<dbReference type="EC" id="1.2.1.3" evidence="3"/>
<accession>A0A9W8QI18</accession>
<dbReference type="PROSITE" id="PS00687">
    <property type="entry name" value="ALDEHYDE_DEHYDR_GLU"/>
    <property type="match status" value="1"/>
</dbReference>
<dbReference type="KEGG" id="amus:LMH87_001334"/>
<evidence type="ECO:0000256" key="4">
    <source>
        <dbReference type="ARBA" id="ARBA00049194"/>
    </source>
</evidence>
<evidence type="ECO:0000259" key="7">
    <source>
        <dbReference type="Pfam" id="PF00171"/>
    </source>
</evidence>
<evidence type="ECO:0000313" key="9">
    <source>
        <dbReference type="Proteomes" id="UP001144673"/>
    </source>
</evidence>
<dbReference type="InterPro" id="IPR016161">
    <property type="entry name" value="Ald_DH/histidinol_DH"/>
</dbReference>
<dbReference type="EMBL" id="JAJHUN010000007">
    <property type="protein sequence ID" value="KAJ4156121.1"/>
    <property type="molecule type" value="Genomic_DNA"/>
</dbReference>
<feature type="domain" description="Aldehyde dehydrogenase" evidence="7">
    <location>
        <begin position="3"/>
        <end position="455"/>
    </location>
</feature>
<proteinExistence type="inferred from homology"/>
<evidence type="ECO:0000256" key="1">
    <source>
        <dbReference type="ARBA" id="ARBA00009986"/>
    </source>
</evidence>
<dbReference type="InterPro" id="IPR016162">
    <property type="entry name" value="Ald_DH_N"/>
</dbReference>
<dbReference type="PROSITE" id="PS00070">
    <property type="entry name" value="ALDEHYDE_DEHYDR_CYS"/>
    <property type="match status" value="1"/>
</dbReference>
<gene>
    <name evidence="8" type="ORF">LMH87_001334</name>
</gene>
<dbReference type="Proteomes" id="UP001144673">
    <property type="component" value="Chromosome 6"/>
</dbReference>
<dbReference type="Gene3D" id="3.40.605.10">
    <property type="entry name" value="Aldehyde Dehydrogenase, Chain A, domain 1"/>
    <property type="match status" value="1"/>
</dbReference>
<evidence type="ECO:0000256" key="2">
    <source>
        <dbReference type="ARBA" id="ARBA00023002"/>
    </source>
</evidence>
<comment type="caution">
    <text evidence="8">The sequence shown here is derived from an EMBL/GenBank/DDBJ whole genome shotgun (WGS) entry which is preliminary data.</text>
</comment>
<dbReference type="Pfam" id="PF00171">
    <property type="entry name" value="Aldedh"/>
    <property type="match status" value="1"/>
</dbReference>
<dbReference type="SUPFAM" id="SSF53720">
    <property type="entry name" value="ALDH-like"/>
    <property type="match status" value="1"/>
</dbReference>
<dbReference type="GO" id="GO:0004029">
    <property type="term" value="F:aldehyde dehydrogenase (NAD+) activity"/>
    <property type="evidence" value="ECO:0007669"/>
    <property type="project" value="UniProtKB-EC"/>
</dbReference>
<sequence length="464" mass="49395">MSINTISPSTGKSIFAHPGVFPADLPAILTTASDAFTTYRKTTLAQRKTWILAALEHLARMKETLCEELTAQMGRPAAFAGVEIDTMRKRADYMLGIAETALGDMKGQDEEGFKRWTSQEPVGPVLIVSAWNFPYLITINTIVPALLAGCPVLLKPSPQTPLVADRFLDAFAAASLPAGVFQVLHTGTLETVQQAAQHPSVQQVCFTGSTAGGLAMKKATVDRVVGVNLELGGKDPAYVRADADLKWTAANIVDGAVFNSGQSCCAIERVYVHADVHDAFVAELQKELEGYKLGDPADKATTVGPVISATAVKAITAQVDDALSKGAVDATPANASFQSLPATGSYVAPRLLTNVNHSMDVMTVETFGPIIPVMKVGSDEEAVALMNDSEYGLTASIWTRDVARGEEIGEDVEAGTLFVNRADCPNPDLAWVGWKNSGLGCTLGPRGFDAFVKLRSHHIRLTHG</sequence>
<dbReference type="CDD" id="cd07102">
    <property type="entry name" value="ALDH_EDX86601"/>
    <property type="match status" value="1"/>
</dbReference>
<keyword evidence="2 6" id="KW-0560">Oxidoreductase</keyword>
<organism evidence="8 9">
    <name type="scientific">Akanthomyces muscarius</name>
    <name type="common">Entomopathogenic fungus</name>
    <name type="synonym">Lecanicillium muscarium</name>
    <dbReference type="NCBI Taxonomy" id="2231603"/>
    <lineage>
        <taxon>Eukaryota</taxon>
        <taxon>Fungi</taxon>
        <taxon>Dikarya</taxon>
        <taxon>Ascomycota</taxon>
        <taxon>Pezizomycotina</taxon>
        <taxon>Sordariomycetes</taxon>
        <taxon>Hypocreomycetidae</taxon>
        <taxon>Hypocreales</taxon>
        <taxon>Cordycipitaceae</taxon>
        <taxon>Akanthomyces</taxon>
    </lineage>
</organism>
<dbReference type="PANTHER" id="PTHR11699">
    <property type="entry name" value="ALDEHYDE DEHYDROGENASE-RELATED"/>
    <property type="match status" value="1"/>
</dbReference>
<evidence type="ECO:0000256" key="6">
    <source>
        <dbReference type="RuleBase" id="RU003345"/>
    </source>
</evidence>
<dbReference type="AlphaFoldDB" id="A0A9W8QI18"/>
<evidence type="ECO:0000256" key="5">
    <source>
        <dbReference type="PROSITE-ProRule" id="PRU10007"/>
    </source>
</evidence>